<name>A0AAV8U013_9ROSI</name>
<gene>
    <name evidence="3" type="ORF">K2173_026450</name>
</gene>
<evidence type="ECO:0000259" key="2">
    <source>
        <dbReference type="PROSITE" id="PS50076"/>
    </source>
</evidence>
<keyword evidence="1" id="KW-1133">Transmembrane helix</keyword>
<keyword evidence="4" id="KW-1185">Reference proteome</keyword>
<keyword evidence="1" id="KW-0812">Transmembrane</keyword>
<dbReference type="InterPro" id="IPR001623">
    <property type="entry name" value="DnaJ_domain"/>
</dbReference>
<organism evidence="3 4">
    <name type="scientific">Erythroxylum novogranatense</name>
    <dbReference type="NCBI Taxonomy" id="1862640"/>
    <lineage>
        <taxon>Eukaryota</taxon>
        <taxon>Viridiplantae</taxon>
        <taxon>Streptophyta</taxon>
        <taxon>Embryophyta</taxon>
        <taxon>Tracheophyta</taxon>
        <taxon>Spermatophyta</taxon>
        <taxon>Magnoliopsida</taxon>
        <taxon>eudicotyledons</taxon>
        <taxon>Gunneridae</taxon>
        <taxon>Pentapetalae</taxon>
        <taxon>rosids</taxon>
        <taxon>fabids</taxon>
        <taxon>Malpighiales</taxon>
        <taxon>Erythroxylaceae</taxon>
        <taxon>Erythroxylum</taxon>
    </lineage>
</organism>
<reference evidence="3 4" key="1">
    <citation type="submission" date="2021-09" db="EMBL/GenBank/DDBJ databases">
        <title>Genomic insights and catalytic innovation underlie evolution of tropane alkaloids biosynthesis.</title>
        <authorList>
            <person name="Wang Y.-J."/>
            <person name="Tian T."/>
            <person name="Huang J.-P."/>
            <person name="Huang S.-X."/>
        </authorList>
    </citation>
    <scope>NUCLEOTIDE SEQUENCE [LARGE SCALE GENOMIC DNA]</scope>
    <source>
        <strain evidence="3">KIB-2018</strain>
        <tissue evidence="3">Leaf</tissue>
    </source>
</reference>
<evidence type="ECO:0000256" key="1">
    <source>
        <dbReference type="SAM" id="Phobius"/>
    </source>
</evidence>
<comment type="caution">
    <text evidence="3">The sequence shown here is derived from an EMBL/GenBank/DDBJ whole genome shotgun (WGS) entry which is preliminary data.</text>
</comment>
<dbReference type="SUPFAM" id="SSF46565">
    <property type="entry name" value="Chaperone J-domain"/>
    <property type="match status" value="1"/>
</dbReference>
<dbReference type="EMBL" id="JAIWQS010000002">
    <property type="protein sequence ID" value="KAJ8771273.1"/>
    <property type="molecule type" value="Genomic_DNA"/>
</dbReference>
<feature type="transmembrane region" description="Helical" evidence="1">
    <location>
        <begin position="78"/>
        <end position="101"/>
    </location>
</feature>
<dbReference type="PRINTS" id="PR00625">
    <property type="entry name" value="JDOMAIN"/>
</dbReference>
<dbReference type="Proteomes" id="UP001159364">
    <property type="component" value="Linkage Group LG02"/>
</dbReference>
<accession>A0AAV8U013</accession>
<sequence>MDHYKLLGLSKYATKEEIKEVFRRLATDYHGGYSWGGYEYHHDYRDYGMTKAGGSSSNFEGLASKFKSTVRFLTTRAFLLNVAFYLFFLYYNTLCGGFAVLDMGRDKSFEEVMESIKKRKNTE</sequence>
<evidence type="ECO:0000313" key="3">
    <source>
        <dbReference type="EMBL" id="KAJ8771273.1"/>
    </source>
</evidence>
<dbReference type="AlphaFoldDB" id="A0AAV8U013"/>
<dbReference type="InterPro" id="IPR036869">
    <property type="entry name" value="J_dom_sf"/>
</dbReference>
<keyword evidence="1" id="KW-0472">Membrane</keyword>
<protein>
    <recommendedName>
        <fullName evidence="2">J domain-containing protein</fullName>
    </recommendedName>
</protein>
<dbReference type="CDD" id="cd06257">
    <property type="entry name" value="DnaJ"/>
    <property type="match status" value="1"/>
</dbReference>
<dbReference type="Gene3D" id="1.10.287.110">
    <property type="entry name" value="DnaJ domain"/>
    <property type="match status" value="1"/>
</dbReference>
<dbReference type="Pfam" id="PF00226">
    <property type="entry name" value="DnaJ"/>
    <property type="match status" value="1"/>
</dbReference>
<feature type="domain" description="J" evidence="2">
    <location>
        <begin position="2"/>
        <end position="78"/>
    </location>
</feature>
<proteinExistence type="predicted"/>
<evidence type="ECO:0000313" key="4">
    <source>
        <dbReference type="Proteomes" id="UP001159364"/>
    </source>
</evidence>
<dbReference type="PROSITE" id="PS50076">
    <property type="entry name" value="DNAJ_2"/>
    <property type="match status" value="1"/>
</dbReference>